<proteinExistence type="predicted"/>
<dbReference type="RefSeq" id="WP_136726253.1">
    <property type="nucleotide sequence ID" value="NZ_SUMC01000026.1"/>
</dbReference>
<dbReference type="OrthoDB" id="9791723at2"/>
<dbReference type="EMBL" id="SUMC01000026">
    <property type="protein sequence ID" value="TKA08925.1"/>
    <property type="molecule type" value="Genomic_DNA"/>
</dbReference>
<name>A0A4U0T776_9ACTN</name>
<sequence>MSDLAAPARLGVPVVDSVQAAVALAEACCALGLTTSKYRAYAAPLPKARPGWPPAAHRRGDTR</sequence>
<dbReference type="InterPro" id="IPR053714">
    <property type="entry name" value="Iso_Racemase_Enz_sf"/>
</dbReference>
<keyword evidence="2" id="KW-1185">Reference proteome</keyword>
<dbReference type="Gene3D" id="3.40.50.12500">
    <property type="match status" value="1"/>
</dbReference>
<accession>A0A4U0T776</accession>
<reference evidence="1 2" key="1">
    <citation type="submission" date="2019-04" db="EMBL/GenBank/DDBJ databases">
        <title>Streptomyces oryziradicis sp. nov., a novel actinomycete isolated from rhizosphere soil of rice (Oryza sativa L.).</title>
        <authorList>
            <person name="Li C."/>
        </authorList>
    </citation>
    <scope>NUCLEOTIDE SEQUENCE [LARGE SCALE GENOMIC DNA]</scope>
    <source>
        <strain evidence="1 2">NEAU-C40</strain>
    </source>
</reference>
<protein>
    <submittedName>
        <fullName evidence="1">Uncharacterized protein</fullName>
    </submittedName>
</protein>
<organism evidence="1 2">
    <name type="scientific">Actinacidiphila oryziradicis</name>
    <dbReference type="NCBI Taxonomy" id="2571141"/>
    <lineage>
        <taxon>Bacteria</taxon>
        <taxon>Bacillati</taxon>
        <taxon>Actinomycetota</taxon>
        <taxon>Actinomycetes</taxon>
        <taxon>Kitasatosporales</taxon>
        <taxon>Streptomycetaceae</taxon>
        <taxon>Actinacidiphila</taxon>
    </lineage>
</organism>
<comment type="caution">
    <text evidence="1">The sequence shown here is derived from an EMBL/GenBank/DDBJ whole genome shotgun (WGS) entry which is preliminary data.</text>
</comment>
<dbReference type="Proteomes" id="UP000305778">
    <property type="component" value="Unassembled WGS sequence"/>
</dbReference>
<evidence type="ECO:0000313" key="2">
    <source>
        <dbReference type="Proteomes" id="UP000305778"/>
    </source>
</evidence>
<dbReference type="AlphaFoldDB" id="A0A4U0T776"/>
<evidence type="ECO:0000313" key="1">
    <source>
        <dbReference type="EMBL" id="TKA08925.1"/>
    </source>
</evidence>
<gene>
    <name evidence="1" type="ORF">FCI23_25425</name>
</gene>